<dbReference type="GO" id="GO:0005783">
    <property type="term" value="C:endoplasmic reticulum"/>
    <property type="evidence" value="ECO:0007669"/>
    <property type="project" value="TreeGrafter"/>
</dbReference>
<dbReference type="PANTHER" id="PTHR12393">
    <property type="entry name" value="SPHINGOMYELIN PHOSPHODIESTERASE RELATED"/>
    <property type="match status" value="1"/>
</dbReference>
<keyword evidence="2" id="KW-1185">Reference proteome</keyword>
<gene>
    <name evidence="1" type="ORF">GPECTOR_61g870</name>
</gene>
<dbReference type="InterPro" id="IPR036770">
    <property type="entry name" value="Ankyrin_rpt-contain_sf"/>
</dbReference>
<dbReference type="GO" id="GO:0030149">
    <property type="term" value="P:sphingolipid catabolic process"/>
    <property type="evidence" value="ECO:0007669"/>
    <property type="project" value="TreeGrafter"/>
</dbReference>
<dbReference type="SUPFAM" id="SSF48403">
    <property type="entry name" value="Ankyrin repeat"/>
    <property type="match status" value="1"/>
</dbReference>
<dbReference type="STRING" id="33097.A0A150G4Z0"/>
<dbReference type="PANTHER" id="PTHR12393:SF6">
    <property type="entry name" value="SPHINGOMYELIN PHOSPHODIESTERASE 2"/>
    <property type="match status" value="1"/>
</dbReference>
<dbReference type="OrthoDB" id="545589at2759"/>
<reference evidence="2" key="1">
    <citation type="journal article" date="2016" name="Nat. Commun.">
        <title>The Gonium pectorale genome demonstrates co-option of cell cycle regulation during the evolution of multicellularity.</title>
        <authorList>
            <person name="Hanschen E.R."/>
            <person name="Marriage T.N."/>
            <person name="Ferris P.J."/>
            <person name="Hamaji T."/>
            <person name="Toyoda A."/>
            <person name="Fujiyama A."/>
            <person name="Neme R."/>
            <person name="Noguchi H."/>
            <person name="Minakuchi Y."/>
            <person name="Suzuki M."/>
            <person name="Kawai-Toyooka H."/>
            <person name="Smith D.R."/>
            <person name="Sparks H."/>
            <person name="Anderson J."/>
            <person name="Bakaric R."/>
            <person name="Luria V."/>
            <person name="Karger A."/>
            <person name="Kirschner M.W."/>
            <person name="Durand P.M."/>
            <person name="Michod R.E."/>
            <person name="Nozaki H."/>
            <person name="Olson B.J."/>
        </authorList>
    </citation>
    <scope>NUCLEOTIDE SEQUENCE [LARGE SCALE GENOMIC DNA]</scope>
    <source>
        <strain evidence="2">NIES-2863</strain>
    </source>
</reference>
<dbReference type="GO" id="GO:0046513">
    <property type="term" value="P:ceramide biosynthetic process"/>
    <property type="evidence" value="ECO:0007669"/>
    <property type="project" value="TreeGrafter"/>
</dbReference>
<organism evidence="1 2">
    <name type="scientific">Gonium pectorale</name>
    <name type="common">Green alga</name>
    <dbReference type="NCBI Taxonomy" id="33097"/>
    <lineage>
        <taxon>Eukaryota</taxon>
        <taxon>Viridiplantae</taxon>
        <taxon>Chlorophyta</taxon>
        <taxon>core chlorophytes</taxon>
        <taxon>Chlorophyceae</taxon>
        <taxon>CS clade</taxon>
        <taxon>Chlamydomonadales</taxon>
        <taxon>Volvocaceae</taxon>
        <taxon>Gonium</taxon>
    </lineage>
</organism>
<evidence type="ECO:0000313" key="2">
    <source>
        <dbReference type="Proteomes" id="UP000075714"/>
    </source>
</evidence>
<dbReference type="GO" id="GO:0004620">
    <property type="term" value="F:phospholipase activity"/>
    <property type="evidence" value="ECO:0007669"/>
    <property type="project" value="TreeGrafter"/>
</dbReference>
<proteinExistence type="predicted"/>
<dbReference type="Proteomes" id="UP000075714">
    <property type="component" value="Unassembled WGS sequence"/>
</dbReference>
<dbReference type="EMBL" id="LSYV01000062">
    <property type="protein sequence ID" value="KXZ44917.1"/>
    <property type="molecule type" value="Genomic_DNA"/>
</dbReference>
<sequence>MSEENHLLVFPLLPWQLNEKIASWLHPIEITTSFRFVNKSAAAHFSGSEYKTVRLSQPVPPHAFAARWLAPGAMRGLTLAQRRKLLCLTAVSGVVENLELALQAVGCALTYEVFKAAAAAGKLASCQWLREKGCPMFRAAEEEEEEEEVEEDSGGLVGAAAGGGHWHVCEWLLSLDVTWSSYGELEAGRGGHLPLMGWLQEQRPQDRVGDIDRRELFAAMVHGCDLATLQRLWEDWQVHRQSHVKKAHILAMAAGSPTPDWETKCRGYALSVNAVKTVASAGNVEAVEFLLEKVPAPREAALKARVTTAAAAGGHLAVLQLLSAKGWSVTARRAARAAVAAVKGGHKHVLIWLIERFGLPAVRPCVRLFNAAAQSGSVELLQQLREHGCPWNKSSYLAAAEGGCEAALEWLVEQGCPFPASGGPYSVAARNGDTLTAGCLRRLGCPLGDGGR</sequence>
<dbReference type="GO" id="GO:0016020">
    <property type="term" value="C:membrane"/>
    <property type="evidence" value="ECO:0007669"/>
    <property type="project" value="TreeGrafter"/>
</dbReference>
<accession>A0A150G4Z0</accession>
<dbReference type="Gene3D" id="1.25.40.20">
    <property type="entry name" value="Ankyrin repeat-containing domain"/>
    <property type="match status" value="1"/>
</dbReference>
<dbReference type="AlphaFoldDB" id="A0A150G4Z0"/>
<comment type="caution">
    <text evidence="1">The sequence shown here is derived from an EMBL/GenBank/DDBJ whole genome shotgun (WGS) entry which is preliminary data.</text>
</comment>
<evidence type="ECO:0000313" key="1">
    <source>
        <dbReference type="EMBL" id="KXZ44917.1"/>
    </source>
</evidence>
<protein>
    <submittedName>
        <fullName evidence="1">Uncharacterized protein</fullName>
    </submittedName>
</protein>
<name>A0A150G4Z0_GONPE</name>
<dbReference type="GO" id="GO:0071944">
    <property type="term" value="C:cell periphery"/>
    <property type="evidence" value="ECO:0007669"/>
    <property type="project" value="TreeGrafter"/>
</dbReference>